<reference evidence="8 9" key="1">
    <citation type="submission" date="2020-06" db="EMBL/GenBank/DDBJ databases">
        <authorList>
            <person name="Li R."/>
            <person name="Bekaert M."/>
        </authorList>
    </citation>
    <scope>NUCLEOTIDE SEQUENCE [LARGE SCALE GENOMIC DNA]</scope>
    <source>
        <strain evidence="9">wild</strain>
    </source>
</reference>
<feature type="coiled-coil region" evidence="6">
    <location>
        <begin position="117"/>
        <end position="154"/>
    </location>
</feature>
<proteinExistence type="inferred from homology"/>
<dbReference type="Proteomes" id="UP000507470">
    <property type="component" value="Unassembled WGS sequence"/>
</dbReference>
<comment type="similarity">
    <text evidence="2">Belongs to the geminin family.</text>
</comment>
<feature type="compositionally biased region" description="Basic and acidic residues" evidence="7">
    <location>
        <begin position="82"/>
        <end position="92"/>
    </location>
</feature>
<dbReference type="CDD" id="cd22589">
    <property type="entry name" value="geminin_CC"/>
    <property type="match status" value="1"/>
</dbReference>
<gene>
    <name evidence="8" type="ORF">MCOR_11415</name>
</gene>
<sequence length="249" mass="28189">MMASTTLQPQIKDTENIPAVIKNNTKPMDLTRQNLNESRKTLQTLQYSTGAPISPIRKIVKPQKKNLIQKVQKPITIFVDPPKKKLDDKASQTEKSQNGSDAYNMLVSEEIPESYWKELAEERRKALNESLHENEQLHKEVSELKDENDKLSKVASQAEYFANVLKEVLGAEEEDKDDQDVLNSTDTDEVKSDISEKLGMELLDKSEKEDNDSNEKSHKSEESVSALHENSTETEVKKTAETKLASEDS</sequence>
<dbReference type="GO" id="GO:0005634">
    <property type="term" value="C:nucleus"/>
    <property type="evidence" value="ECO:0007669"/>
    <property type="project" value="UniProtKB-SubCell"/>
</dbReference>
<dbReference type="Gene3D" id="1.20.5.1180">
    <property type="entry name" value="Geminin coiled-coil domain"/>
    <property type="match status" value="1"/>
</dbReference>
<keyword evidence="4" id="KW-0539">Nucleus</keyword>
<evidence type="ECO:0000256" key="4">
    <source>
        <dbReference type="ARBA" id="ARBA00023242"/>
    </source>
</evidence>
<dbReference type="EMBL" id="CACVKT020001973">
    <property type="protein sequence ID" value="CAC5373793.1"/>
    <property type="molecule type" value="Genomic_DNA"/>
</dbReference>
<dbReference type="GO" id="GO:0045786">
    <property type="term" value="P:negative regulation of cell cycle"/>
    <property type="evidence" value="ECO:0007669"/>
    <property type="project" value="TreeGrafter"/>
</dbReference>
<feature type="region of interest" description="Disordered" evidence="7">
    <location>
        <begin position="170"/>
        <end position="249"/>
    </location>
</feature>
<evidence type="ECO:0000256" key="7">
    <source>
        <dbReference type="SAM" id="MobiDB-lite"/>
    </source>
</evidence>
<evidence type="ECO:0000256" key="2">
    <source>
        <dbReference type="ARBA" id="ARBA00007979"/>
    </source>
</evidence>
<dbReference type="AlphaFoldDB" id="A0A6J8AU93"/>
<evidence type="ECO:0000313" key="8">
    <source>
        <dbReference type="EMBL" id="CAC5373793.1"/>
    </source>
</evidence>
<keyword evidence="5" id="KW-0131">Cell cycle</keyword>
<dbReference type="Pfam" id="PF07412">
    <property type="entry name" value="Geminin"/>
    <property type="match status" value="1"/>
</dbReference>
<evidence type="ECO:0000256" key="5">
    <source>
        <dbReference type="ARBA" id="ARBA00023306"/>
    </source>
</evidence>
<feature type="compositionally biased region" description="Basic and acidic residues" evidence="7">
    <location>
        <begin position="188"/>
        <end position="222"/>
    </location>
</feature>
<feature type="region of interest" description="Disordered" evidence="7">
    <location>
        <begin position="82"/>
        <end position="101"/>
    </location>
</feature>
<comment type="subcellular location">
    <subcellularLocation>
        <location evidence="1">Nucleus</location>
    </subcellularLocation>
</comment>
<accession>A0A6J8AU93</accession>
<protein>
    <submittedName>
        <fullName evidence="8">GMNN</fullName>
    </submittedName>
</protein>
<evidence type="ECO:0000313" key="9">
    <source>
        <dbReference type="Proteomes" id="UP000507470"/>
    </source>
</evidence>
<keyword evidence="9" id="KW-1185">Reference proteome</keyword>
<name>A0A6J8AU93_MYTCO</name>
<dbReference type="SUPFAM" id="SSF111469">
    <property type="entry name" value="Geminin coiled-coil domain"/>
    <property type="match status" value="1"/>
</dbReference>
<evidence type="ECO:0000256" key="6">
    <source>
        <dbReference type="SAM" id="Coils"/>
    </source>
</evidence>
<organism evidence="8 9">
    <name type="scientific">Mytilus coruscus</name>
    <name type="common">Sea mussel</name>
    <dbReference type="NCBI Taxonomy" id="42192"/>
    <lineage>
        <taxon>Eukaryota</taxon>
        <taxon>Metazoa</taxon>
        <taxon>Spiralia</taxon>
        <taxon>Lophotrochozoa</taxon>
        <taxon>Mollusca</taxon>
        <taxon>Bivalvia</taxon>
        <taxon>Autobranchia</taxon>
        <taxon>Pteriomorphia</taxon>
        <taxon>Mytilida</taxon>
        <taxon>Mytiloidea</taxon>
        <taxon>Mytilidae</taxon>
        <taxon>Mytilinae</taxon>
        <taxon>Mytilus</taxon>
    </lineage>
</organism>
<evidence type="ECO:0000256" key="3">
    <source>
        <dbReference type="ARBA" id="ARBA00023054"/>
    </source>
</evidence>
<dbReference type="OrthoDB" id="10043826at2759"/>
<feature type="compositionally biased region" description="Basic and acidic residues" evidence="7">
    <location>
        <begin position="230"/>
        <end position="249"/>
    </location>
</feature>
<feature type="compositionally biased region" description="Acidic residues" evidence="7">
    <location>
        <begin position="170"/>
        <end position="180"/>
    </location>
</feature>
<dbReference type="GO" id="GO:0008156">
    <property type="term" value="P:negative regulation of DNA replication"/>
    <property type="evidence" value="ECO:0007669"/>
    <property type="project" value="TreeGrafter"/>
</dbReference>
<dbReference type="InterPro" id="IPR022786">
    <property type="entry name" value="Geminin/Multicilin"/>
</dbReference>
<dbReference type="PANTHER" id="PTHR13372">
    <property type="entry name" value="GEMININ"/>
    <property type="match status" value="1"/>
</dbReference>
<dbReference type="PANTHER" id="PTHR13372:SF5">
    <property type="entry name" value="GEMININ"/>
    <property type="match status" value="1"/>
</dbReference>
<keyword evidence="3 6" id="KW-0175">Coiled coil</keyword>
<evidence type="ECO:0000256" key="1">
    <source>
        <dbReference type="ARBA" id="ARBA00004123"/>
    </source>
</evidence>